<dbReference type="PROSITE" id="PS51257">
    <property type="entry name" value="PROKAR_LIPOPROTEIN"/>
    <property type="match status" value="1"/>
</dbReference>
<evidence type="ECO:0000256" key="2">
    <source>
        <dbReference type="ARBA" id="ARBA00023002"/>
    </source>
</evidence>
<name>A0A642UJ97_9ASCO</name>
<dbReference type="GO" id="GO:0016616">
    <property type="term" value="F:oxidoreductase activity, acting on the CH-OH group of donors, NAD or NADP as acceptor"/>
    <property type="evidence" value="ECO:0007669"/>
    <property type="project" value="TreeGrafter"/>
</dbReference>
<gene>
    <name evidence="3" type="ORF">TRICI_006441</name>
</gene>
<organism evidence="3 4">
    <name type="scientific">Trichomonascus ciferrii</name>
    <dbReference type="NCBI Taxonomy" id="44093"/>
    <lineage>
        <taxon>Eukaryota</taxon>
        <taxon>Fungi</taxon>
        <taxon>Dikarya</taxon>
        <taxon>Ascomycota</taxon>
        <taxon>Saccharomycotina</taxon>
        <taxon>Dipodascomycetes</taxon>
        <taxon>Dipodascales</taxon>
        <taxon>Trichomonascaceae</taxon>
        <taxon>Trichomonascus</taxon>
        <taxon>Trichomonascus ciferrii complex</taxon>
    </lineage>
</organism>
<evidence type="ECO:0000313" key="4">
    <source>
        <dbReference type="Proteomes" id="UP000761534"/>
    </source>
</evidence>
<evidence type="ECO:0000256" key="1">
    <source>
        <dbReference type="ARBA" id="ARBA00006484"/>
    </source>
</evidence>
<dbReference type="Proteomes" id="UP000761534">
    <property type="component" value="Unassembled WGS sequence"/>
</dbReference>
<comment type="similarity">
    <text evidence="1">Belongs to the short-chain dehydrogenases/reductases (SDR) family.</text>
</comment>
<dbReference type="PANTHER" id="PTHR42760:SF115">
    <property type="entry name" value="3-OXOACYL-[ACYL-CARRIER-PROTEIN] REDUCTASE FABG"/>
    <property type="match status" value="1"/>
</dbReference>
<dbReference type="InterPro" id="IPR002347">
    <property type="entry name" value="SDR_fam"/>
</dbReference>
<dbReference type="PANTHER" id="PTHR42760">
    <property type="entry name" value="SHORT-CHAIN DEHYDROGENASES/REDUCTASES FAMILY MEMBER"/>
    <property type="match status" value="1"/>
</dbReference>
<evidence type="ECO:0000313" key="3">
    <source>
        <dbReference type="EMBL" id="KAA8898858.1"/>
    </source>
</evidence>
<dbReference type="Gene3D" id="3.40.50.720">
    <property type="entry name" value="NAD(P)-binding Rossmann-like Domain"/>
    <property type="match status" value="1"/>
</dbReference>
<dbReference type="InterPro" id="IPR036291">
    <property type="entry name" value="NAD(P)-bd_dom_sf"/>
</dbReference>
<dbReference type="PRINTS" id="PR00081">
    <property type="entry name" value="GDHRDH"/>
</dbReference>
<keyword evidence="4" id="KW-1185">Reference proteome</keyword>
<dbReference type="SUPFAM" id="SSF51735">
    <property type="entry name" value="NAD(P)-binding Rossmann-fold domains"/>
    <property type="match status" value="1"/>
</dbReference>
<comment type="caution">
    <text evidence="3">The sequence shown here is derived from an EMBL/GenBank/DDBJ whole genome shotgun (WGS) entry which is preliminary data.</text>
</comment>
<protein>
    <submittedName>
        <fullName evidence="3">Uncharacterized protein</fullName>
    </submittedName>
</protein>
<accession>A0A642UJ97</accession>
<reference evidence="3" key="1">
    <citation type="journal article" date="2019" name="G3 (Bethesda)">
        <title>Genome Assemblies of Two Rare Opportunistic Yeast Pathogens: Diutina rugosa (syn. Candida rugosa) and Trichomonascus ciferrii (syn. Candida ciferrii).</title>
        <authorList>
            <person name="Mixao V."/>
            <person name="Saus E."/>
            <person name="Hansen A.P."/>
            <person name="Lass-Florl C."/>
            <person name="Gabaldon T."/>
        </authorList>
    </citation>
    <scope>NUCLEOTIDE SEQUENCE</scope>
    <source>
        <strain evidence="3">CBS 4856</strain>
    </source>
</reference>
<dbReference type="AlphaFoldDB" id="A0A642UJ97"/>
<dbReference type="VEuPathDB" id="FungiDB:TRICI_006441"/>
<proteinExistence type="inferred from homology"/>
<keyword evidence="2" id="KW-0560">Oxidoreductase</keyword>
<sequence>MLSVAGKRAVVTGASGGVGLACARGFLVHGARGLLLIDMNASELTKTSENLKKEFPDREIIALVANVAVQSEVKVAATYAKQSFRPINLVLACPWPGAELTEGNVSKCGAWQSLIDLNLNAARYTSVIFGDMLDEHGSIILISNGIAHANVELLHPAYGAAKMGLQSLKACLAMRYSDKNIRVNSVAPRYIQTPKTLPSYYTPKPLFSQFAHPDELVPTVLHLANNSSSTITSIDFVVTPT</sequence>
<dbReference type="Pfam" id="PF00106">
    <property type="entry name" value="adh_short"/>
    <property type="match status" value="1"/>
</dbReference>
<dbReference type="EMBL" id="SWFS01000535">
    <property type="protein sequence ID" value="KAA8898858.1"/>
    <property type="molecule type" value="Genomic_DNA"/>
</dbReference>
<dbReference type="OrthoDB" id="417891at2759"/>